<evidence type="ECO:0000313" key="3">
    <source>
        <dbReference type="Proteomes" id="UP000014680"/>
    </source>
</evidence>
<feature type="domain" description="Programmed cell death protein 2 C-terminal" evidence="1">
    <location>
        <begin position="216"/>
        <end position="311"/>
    </location>
</feature>
<dbReference type="Proteomes" id="UP000014680">
    <property type="component" value="Unassembled WGS sequence"/>
</dbReference>
<proteinExistence type="predicted"/>
<organism evidence="2 3">
    <name type="scientific">Entamoeba invadens IP1</name>
    <dbReference type="NCBI Taxonomy" id="370355"/>
    <lineage>
        <taxon>Eukaryota</taxon>
        <taxon>Amoebozoa</taxon>
        <taxon>Evosea</taxon>
        <taxon>Archamoebae</taxon>
        <taxon>Mastigamoebida</taxon>
        <taxon>Entamoebidae</taxon>
        <taxon>Entamoeba</taxon>
    </lineage>
</organism>
<dbReference type="GO" id="GO:0005737">
    <property type="term" value="C:cytoplasm"/>
    <property type="evidence" value="ECO:0007669"/>
    <property type="project" value="InterPro"/>
</dbReference>
<evidence type="ECO:0000313" key="2">
    <source>
        <dbReference type="EMBL" id="ELP89151.1"/>
    </source>
</evidence>
<protein>
    <submittedName>
        <fullName evidence="2">Programmed cell death protein, putative</fullName>
    </submittedName>
</protein>
<dbReference type="AlphaFoldDB" id="A0A0A1U4H3"/>
<evidence type="ECO:0000259" key="1">
    <source>
        <dbReference type="Pfam" id="PF04194"/>
    </source>
</evidence>
<dbReference type="VEuPathDB" id="AmoebaDB:EIN_485130"/>
<dbReference type="OMA" id="TVYVFCC"/>
<dbReference type="GO" id="GO:0005634">
    <property type="term" value="C:nucleus"/>
    <property type="evidence" value="ECO:0007669"/>
    <property type="project" value="TreeGrafter"/>
</dbReference>
<dbReference type="KEGG" id="eiv:EIN_485130"/>
<reference evidence="2 3" key="1">
    <citation type="submission" date="2012-10" db="EMBL/GenBank/DDBJ databases">
        <authorList>
            <person name="Zafar N."/>
            <person name="Inman J."/>
            <person name="Hall N."/>
            <person name="Lorenzi H."/>
            <person name="Caler E."/>
        </authorList>
    </citation>
    <scope>NUCLEOTIDE SEQUENCE [LARGE SCALE GENOMIC DNA]</scope>
    <source>
        <strain evidence="2 3">IP1</strain>
    </source>
</reference>
<dbReference type="RefSeq" id="XP_004255922.1">
    <property type="nucleotide sequence ID" value="XM_004255874.1"/>
</dbReference>
<dbReference type="PANTHER" id="PTHR12298:SF4">
    <property type="entry name" value="PROGRAMMED CELL DEATH PROTEIN 2"/>
    <property type="match status" value="1"/>
</dbReference>
<dbReference type="EMBL" id="KB206670">
    <property type="protein sequence ID" value="ELP89151.1"/>
    <property type="molecule type" value="Genomic_DNA"/>
</dbReference>
<dbReference type="PANTHER" id="PTHR12298">
    <property type="entry name" value="PCDC2 PROGRAMMED CELL DEATH PROTEIN 2 -RELATED"/>
    <property type="match status" value="1"/>
</dbReference>
<dbReference type="SUPFAM" id="SSF144232">
    <property type="entry name" value="HIT/MYND zinc finger-like"/>
    <property type="match status" value="1"/>
</dbReference>
<dbReference type="OrthoDB" id="443682at2759"/>
<name>A0A0A1U4H3_ENTIV</name>
<dbReference type="GeneID" id="14888247"/>
<keyword evidence="3" id="KW-1185">Reference proteome</keyword>
<accession>A0A0A1U4H3</accession>
<sequence>MEEGVVCGFLDELHEDDRVNPLMNRCGGVACWLSDKVGNKNKCPYCNKEMLFMVQVYAPLEFEYAYHRVVYLFHCPFCLKFVVLRNQIGMGTLYDDEDYCESIVKGNMCEICGFPSTTKCDKCDTYYCGVVHKLYDFDTHKLLCGRPHHHVRGKLNGRGGAIKRQKASEYLIETEEESELKEPEDKEVQRMINTSKEMEKESGTKESDIPQEATDPVLLKFYEKIGKAPSQVLRYKFGGKPVWIKTDTQLTIPKCKRCGKECVFEWQLLPQFIYATNLDIELNIEFGTIAIYVCPDSCGGDDYVYENVIVQYFI</sequence>
<dbReference type="Pfam" id="PF04194">
    <property type="entry name" value="PDCD2_C"/>
    <property type="match status" value="1"/>
</dbReference>
<dbReference type="InterPro" id="IPR007320">
    <property type="entry name" value="PDCD2_C"/>
</dbReference>
<gene>
    <name evidence="2" type="ORF">EIN_485130</name>
</gene>